<dbReference type="KEGG" id="ptes:JQU52_03255"/>
<dbReference type="GO" id="GO:0008761">
    <property type="term" value="F:UDP-N-acetylglucosamine 2-epimerase activity"/>
    <property type="evidence" value="ECO:0007669"/>
    <property type="project" value="UniProtKB-EC"/>
</dbReference>
<dbReference type="EC" id="5.1.3.14" evidence="4"/>
<proteinExistence type="inferred from homology"/>
<dbReference type="EMBL" id="CP069798">
    <property type="protein sequence ID" value="QRQ83256.1"/>
    <property type="molecule type" value="Genomic_DNA"/>
</dbReference>
<dbReference type="NCBIfam" id="TIGR00236">
    <property type="entry name" value="wecB"/>
    <property type="match status" value="1"/>
</dbReference>
<comment type="catalytic activity">
    <reaction evidence="2">
        <text>UDP-N-acetyl-alpha-D-glucosamine = UDP-N-acetyl-alpha-D-mannosamine</text>
        <dbReference type="Rhea" id="RHEA:17213"/>
        <dbReference type="ChEBI" id="CHEBI:57705"/>
        <dbReference type="ChEBI" id="CHEBI:68623"/>
        <dbReference type="EC" id="5.1.3.14"/>
    </reaction>
</comment>
<keyword evidence="1 5" id="KW-0413">Isomerase</keyword>
<evidence type="ECO:0000313" key="8">
    <source>
        <dbReference type="Proteomes" id="UP000653156"/>
    </source>
</evidence>
<dbReference type="FunFam" id="3.40.50.2000:FF:000043">
    <property type="entry name" value="UDP-N-acetylglucosamine 2-epimerase"/>
    <property type="match status" value="1"/>
</dbReference>
<dbReference type="RefSeq" id="WP_230340513.1">
    <property type="nucleotide sequence ID" value="NZ_CP069798.1"/>
</dbReference>
<dbReference type="Gene3D" id="3.40.50.2000">
    <property type="entry name" value="Glycogen Phosphorylase B"/>
    <property type="match status" value="2"/>
</dbReference>
<keyword evidence="8" id="KW-1185">Reference proteome</keyword>
<evidence type="ECO:0000256" key="5">
    <source>
        <dbReference type="RuleBase" id="RU003513"/>
    </source>
</evidence>
<dbReference type="PANTHER" id="PTHR43174:SF2">
    <property type="entry name" value="UDP-N-ACETYLGLUCOSAMINE 2-EPIMERASE"/>
    <property type="match status" value="1"/>
</dbReference>
<accession>A0A892ZNK0</accession>
<dbReference type="InterPro" id="IPR029767">
    <property type="entry name" value="WecB-like"/>
</dbReference>
<feature type="domain" description="UDP-N-acetylglucosamine 2-epimerase" evidence="6">
    <location>
        <begin position="18"/>
        <end position="365"/>
    </location>
</feature>
<evidence type="ECO:0000256" key="3">
    <source>
        <dbReference type="ARBA" id="ARBA00038209"/>
    </source>
</evidence>
<dbReference type="Pfam" id="PF02350">
    <property type="entry name" value="Epimerase_2"/>
    <property type="match status" value="1"/>
</dbReference>
<reference evidence="7" key="1">
    <citation type="submission" date="2021-02" db="EMBL/GenBank/DDBJ databases">
        <title>Neisseriaceae sp. 26B isolated from the cloaca of a Common Toad-headed Turtle (Mesoclemmys nasuta).</title>
        <authorList>
            <person name="Spergser J."/>
            <person name="Busse H.-J."/>
        </authorList>
    </citation>
    <scope>NUCLEOTIDE SEQUENCE</scope>
    <source>
        <strain evidence="7">26B</strain>
    </source>
</reference>
<name>A0A892ZNK0_9NEIS</name>
<dbReference type="InterPro" id="IPR003331">
    <property type="entry name" value="UDP_GlcNAc_Epimerase_2_dom"/>
</dbReference>
<dbReference type="PANTHER" id="PTHR43174">
    <property type="entry name" value="UDP-N-ACETYLGLUCOSAMINE 2-EPIMERASE"/>
    <property type="match status" value="1"/>
</dbReference>
<organism evidence="7 8">
    <name type="scientific">Paralysiella testudinis</name>
    <dbReference type="NCBI Taxonomy" id="2809020"/>
    <lineage>
        <taxon>Bacteria</taxon>
        <taxon>Pseudomonadati</taxon>
        <taxon>Pseudomonadota</taxon>
        <taxon>Betaproteobacteria</taxon>
        <taxon>Neisseriales</taxon>
        <taxon>Neisseriaceae</taxon>
        <taxon>Paralysiella</taxon>
    </lineage>
</organism>
<dbReference type="CDD" id="cd03786">
    <property type="entry name" value="GTB_UDP-GlcNAc_2-Epimerase"/>
    <property type="match status" value="1"/>
</dbReference>
<evidence type="ECO:0000313" key="7">
    <source>
        <dbReference type="EMBL" id="QRQ83256.1"/>
    </source>
</evidence>
<evidence type="ECO:0000256" key="2">
    <source>
        <dbReference type="ARBA" id="ARBA00036080"/>
    </source>
</evidence>
<dbReference type="SUPFAM" id="SSF53756">
    <property type="entry name" value="UDP-Glycosyltransferase/glycogen phosphorylase"/>
    <property type="match status" value="1"/>
</dbReference>
<comment type="similarity">
    <text evidence="3 5">Belongs to the UDP-N-acetylglucosamine 2-epimerase family.</text>
</comment>
<sequence>MIVFGTRPEAIKMAALIRELKSYNEIELSVCVTGQHRDMLDQVLKLFNIDVDFDLNIMHKNQNLTSITTSILEKIEEIFNLLKPDLVLVHGDTSTTMATTLAAYYHKVKVGHIEAGLRTNNLYSPWPEEGNRKIVGCLADLHFAPTITAKINLLKEGIPEDKIFVTGNTVIDSLLIMQSINEKSAYQNIMQMQYGFLDNYRHMILITGHRRENFGVGFENICKAIRELAETYSDIAFVYPVHLNPNVMDPVHKALSKQNNIYLIEPTGYDHFVYLMSKSHIILTDSGGIQEEAPSLGKPVLVMRANTERPEAVDSGTVLLVGTDSANIVKHTSSLLNDATLYARMSAAHNPYGDGTASKKIADVILGKVHG</sequence>
<protein>
    <recommendedName>
        <fullName evidence="4">UDP-N-acetylglucosamine 2-epimerase (non-hydrolyzing)</fullName>
        <ecNumber evidence="4">5.1.3.14</ecNumber>
    </recommendedName>
</protein>
<evidence type="ECO:0000259" key="6">
    <source>
        <dbReference type="Pfam" id="PF02350"/>
    </source>
</evidence>
<evidence type="ECO:0000256" key="1">
    <source>
        <dbReference type="ARBA" id="ARBA00023235"/>
    </source>
</evidence>
<dbReference type="Proteomes" id="UP000653156">
    <property type="component" value="Chromosome"/>
</dbReference>
<gene>
    <name evidence="7" type="primary">wecB</name>
    <name evidence="7" type="ORF">JQU52_03255</name>
</gene>
<evidence type="ECO:0000256" key="4">
    <source>
        <dbReference type="ARBA" id="ARBA00038858"/>
    </source>
</evidence>
<dbReference type="AlphaFoldDB" id="A0A892ZNK0"/>